<dbReference type="FunFam" id="3.20.20.80:FF:000030">
    <property type="entry name" value="Lysosomal acid glucosylceramidase"/>
    <property type="match status" value="1"/>
</dbReference>
<organism evidence="16 17">
    <name type="scientific">Parnassius apollo</name>
    <name type="common">Apollo butterfly</name>
    <name type="synonym">Papilio apollo</name>
    <dbReference type="NCBI Taxonomy" id="110799"/>
    <lineage>
        <taxon>Eukaryota</taxon>
        <taxon>Metazoa</taxon>
        <taxon>Ecdysozoa</taxon>
        <taxon>Arthropoda</taxon>
        <taxon>Hexapoda</taxon>
        <taxon>Insecta</taxon>
        <taxon>Pterygota</taxon>
        <taxon>Neoptera</taxon>
        <taxon>Endopterygota</taxon>
        <taxon>Lepidoptera</taxon>
        <taxon>Glossata</taxon>
        <taxon>Ditrysia</taxon>
        <taxon>Papilionoidea</taxon>
        <taxon>Papilionidae</taxon>
        <taxon>Parnassiinae</taxon>
        <taxon>Parnassini</taxon>
        <taxon>Parnassius</taxon>
        <taxon>Parnassius</taxon>
    </lineage>
</organism>
<feature type="compositionally biased region" description="Basic and acidic residues" evidence="13">
    <location>
        <begin position="586"/>
        <end position="598"/>
    </location>
</feature>
<feature type="compositionally biased region" description="Polar residues" evidence="13">
    <location>
        <begin position="566"/>
        <end position="580"/>
    </location>
</feature>
<evidence type="ECO:0000256" key="10">
    <source>
        <dbReference type="ARBA" id="ARBA00050474"/>
    </source>
</evidence>
<evidence type="ECO:0000313" key="17">
    <source>
        <dbReference type="Proteomes" id="UP000691718"/>
    </source>
</evidence>
<comment type="catalytic activity">
    <reaction evidence="1">
        <text>a beta-D-glucosyl-(1&lt;-&gt;1')-N-acylsphing-4-enine + H2O = an N-acylsphing-4-enine + D-glucose</text>
        <dbReference type="Rhea" id="RHEA:13269"/>
        <dbReference type="ChEBI" id="CHEBI:4167"/>
        <dbReference type="ChEBI" id="CHEBI:15377"/>
        <dbReference type="ChEBI" id="CHEBI:22801"/>
        <dbReference type="ChEBI" id="CHEBI:52639"/>
        <dbReference type="EC" id="3.2.1.45"/>
    </reaction>
    <physiologicalReaction direction="left-to-right" evidence="1">
        <dbReference type="Rhea" id="RHEA:13270"/>
    </physiologicalReaction>
</comment>
<dbReference type="GO" id="GO:0007040">
    <property type="term" value="P:lysosome organization"/>
    <property type="evidence" value="ECO:0007669"/>
    <property type="project" value="UniProtKB-ARBA"/>
</dbReference>
<evidence type="ECO:0000256" key="7">
    <source>
        <dbReference type="ARBA" id="ARBA00022801"/>
    </source>
</evidence>
<evidence type="ECO:0000256" key="6">
    <source>
        <dbReference type="ARBA" id="ARBA00022729"/>
    </source>
</evidence>
<protein>
    <recommendedName>
        <fullName evidence="5 12">Glucosylceramidase</fullName>
        <ecNumber evidence="5 12">3.2.1.45</ecNumber>
    </recommendedName>
</protein>
<keyword evidence="7 12" id="KW-0378">Hydrolase</keyword>
<dbReference type="OrthoDB" id="2160638at2759"/>
<evidence type="ECO:0000256" key="8">
    <source>
        <dbReference type="ARBA" id="ARBA00022919"/>
    </source>
</evidence>
<proteinExistence type="inferred from homology"/>
<comment type="pathway">
    <text evidence="3">Sphingolipid metabolism.</text>
</comment>
<dbReference type="GO" id="GO:0051246">
    <property type="term" value="P:regulation of protein metabolic process"/>
    <property type="evidence" value="ECO:0007669"/>
    <property type="project" value="UniProtKB-ARBA"/>
</dbReference>
<comment type="caution">
    <text evidence="16">The sequence shown here is derived from an EMBL/GenBank/DDBJ whole genome shotgun (WGS) entry which is preliminary data.</text>
</comment>
<keyword evidence="8 12" id="KW-0746">Sphingolipid metabolism</keyword>
<evidence type="ECO:0000313" key="16">
    <source>
        <dbReference type="EMBL" id="CAG5049660.1"/>
    </source>
</evidence>
<evidence type="ECO:0000256" key="12">
    <source>
        <dbReference type="RuleBase" id="RU361188"/>
    </source>
</evidence>
<evidence type="ECO:0000256" key="4">
    <source>
        <dbReference type="ARBA" id="ARBA00005382"/>
    </source>
</evidence>
<comment type="pathway">
    <text evidence="2">Lipid metabolism; sphingolipid metabolism.</text>
</comment>
<dbReference type="InterPro" id="IPR033453">
    <property type="entry name" value="Glyco_hydro_30_TIM-barrel"/>
</dbReference>
<evidence type="ECO:0000256" key="9">
    <source>
        <dbReference type="ARBA" id="ARBA00023098"/>
    </source>
</evidence>
<dbReference type="EMBL" id="CAJQZP010001478">
    <property type="protein sequence ID" value="CAG5049660.1"/>
    <property type="molecule type" value="Genomic_DNA"/>
</dbReference>
<dbReference type="GO" id="GO:0032006">
    <property type="term" value="P:regulation of TOR signaling"/>
    <property type="evidence" value="ECO:0007669"/>
    <property type="project" value="UniProtKB-ARBA"/>
</dbReference>
<comment type="catalytic activity">
    <reaction evidence="11">
        <text>an N-acyl-1-beta-D-glucosyl-15-methylhexadecasphing-4-enine + H2O = an N-acyl-15-methylhexadecasphing-4-enine + D-glucose</text>
        <dbReference type="Rhea" id="RHEA:34755"/>
        <dbReference type="ChEBI" id="CHEBI:4167"/>
        <dbReference type="ChEBI" id="CHEBI:15377"/>
        <dbReference type="ChEBI" id="CHEBI:70815"/>
        <dbReference type="ChEBI" id="CHEBI:70846"/>
    </reaction>
    <physiologicalReaction direction="left-to-right" evidence="11">
        <dbReference type="Rhea" id="RHEA:34756"/>
    </physiologicalReaction>
</comment>
<evidence type="ECO:0000259" key="15">
    <source>
        <dbReference type="Pfam" id="PF02055"/>
    </source>
</evidence>
<feature type="chain" id="PRO_5035857727" description="Glucosylceramidase" evidence="14">
    <location>
        <begin position="19"/>
        <end position="1966"/>
    </location>
</feature>
<feature type="region of interest" description="Disordered" evidence="13">
    <location>
        <begin position="779"/>
        <end position="798"/>
    </location>
</feature>
<dbReference type="GO" id="GO:0016758">
    <property type="term" value="F:hexosyltransferase activity"/>
    <property type="evidence" value="ECO:0007669"/>
    <property type="project" value="UniProtKB-ARBA"/>
</dbReference>
<dbReference type="GO" id="GO:0016241">
    <property type="term" value="P:regulation of macroautophagy"/>
    <property type="evidence" value="ECO:0007669"/>
    <property type="project" value="UniProtKB-ARBA"/>
</dbReference>
<feature type="region of interest" description="Disordered" evidence="13">
    <location>
        <begin position="750"/>
        <end position="771"/>
    </location>
</feature>
<dbReference type="GO" id="GO:0005764">
    <property type="term" value="C:lysosome"/>
    <property type="evidence" value="ECO:0007669"/>
    <property type="project" value="UniProtKB-ARBA"/>
</dbReference>
<dbReference type="GO" id="GO:0010605">
    <property type="term" value="P:negative regulation of macromolecule metabolic process"/>
    <property type="evidence" value="ECO:0007669"/>
    <property type="project" value="UniProtKB-ARBA"/>
</dbReference>
<reference evidence="16" key="1">
    <citation type="submission" date="2021-04" db="EMBL/GenBank/DDBJ databases">
        <authorList>
            <person name="Tunstrom K."/>
        </authorList>
    </citation>
    <scope>NUCLEOTIDE SEQUENCE</scope>
</reference>
<gene>
    <name evidence="16" type="ORF">PAPOLLO_LOCUS24558</name>
</gene>
<feature type="region of interest" description="Disordered" evidence="13">
    <location>
        <begin position="631"/>
        <end position="654"/>
    </location>
</feature>
<feature type="region of interest" description="Disordered" evidence="13">
    <location>
        <begin position="564"/>
        <end position="604"/>
    </location>
</feature>
<accession>A0A8S3Y1Q0</accession>
<keyword evidence="6 14" id="KW-0732">Signal</keyword>
<dbReference type="Proteomes" id="UP000691718">
    <property type="component" value="Unassembled WGS sequence"/>
</dbReference>
<dbReference type="GO" id="GO:0006680">
    <property type="term" value="P:glucosylceramide catabolic process"/>
    <property type="evidence" value="ECO:0007669"/>
    <property type="project" value="TreeGrafter"/>
</dbReference>
<dbReference type="PANTHER" id="PTHR11069">
    <property type="entry name" value="GLUCOSYLCERAMIDASE"/>
    <property type="match status" value="1"/>
</dbReference>
<feature type="region of interest" description="Disordered" evidence="13">
    <location>
        <begin position="1321"/>
        <end position="1348"/>
    </location>
</feature>
<comment type="similarity">
    <text evidence="4 12">Belongs to the glycosyl hydrolase 30 family.</text>
</comment>
<dbReference type="GO" id="GO:0008202">
    <property type="term" value="P:steroid metabolic process"/>
    <property type="evidence" value="ECO:0007669"/>
    <property type="project" value="UniProtKB-ARBA"/>
</dbReference>
<dbReference type="Pfam" id="PF02055">
    <property type="entry name" value="Glyco_hydro_30"/>
    <property type="match status" value="1"/>
</dbReference>
<feature type="signal peptide" evidence="14">
    <location>
        <begin position="1"/>
        <end position="18"/>
    </location>
</feature>
<dbReference type="GO" id="GO:0004348">
    <property type="term" value="F:glucosylceramidase activity"/>
    <property type="evidence" value="ECO:0007669"/>
    <property type="project" value="UniProtKB-EC"/>
</dbReference>
<evidence type="ECO:0000256" key="2">
    <source>
        <dbReference type="ARBA" id="ARBA00004760"/>
    </source>
</evidence>
<keyword evidence="12" id="KW-0326">Glycosidase</keyword>
<feature type="region of interest" description="Disordered" evidence="13">
    <location>
        <begin position="691"/>
        <end position="719"/>
    </location>
</feature>
<dbReference type="EC" id="3.2.1.45" evidence="5 12"/>
<feature type="compositionally biased region" description="Basic and acidic residues" evidence="13">
    <location>
        <begin position="1322"/>
        <end position="1333"/>
    </location>
</feature>
<evidence type="ECO:0000256" key="13">
    <source>
        <dbReference type="SAM" id="MobiDB-lite"/>
    </source>
</evidence>
<evidence type="ECO:0000256" key="1">
    <source>
        <dbReference type="ARBA" id="ARBA00001013"/>
    </source>
</evidence>
<evidence type="ECO:0000256" key="3">
    <source>
        <dbReference type="ARBA" id="ARBA00004991"/>
    </source>
</evidence>
<evidence type="ECO:0000256" key="11">
    <source>
        <dbReference type="ARBA" id="ARBA00051345"/>
    </source>
</evidence>
<sequence length="1966" mass="221899">MWKGLVVVHFIVVRNIISQPVIENGQVNRQTNFEECCPCPGSRDGDSNFRDQDSLSTISSNARVPVDDCPCRLTGVDSEASPSMFYPSSLRAAYPRERIEKPKEEAKPLLQPEVGLASSVLETLREATSEEYQNALERDAARSAMRVDKSDLLDSEHDNTRNLVTIVISSKADLNNDDTLSEASHVQETRCIHSPLGNSNILGRQRLTSPRLSKEMILPKHKSESLLHKSLSDMDNSASNIQERINVKNNDLSTKFKVNPSLLNDFSIIGEERIEDNSNTWQEARASIQNIPCESQNNLESGREFSSSPSFRLATLKNKLRDLSELRNAKRLNNNLHTVLKQNSLSNINSGHDDSATDLTTLNSQLQSSLDTIYDRQHPIVKNILKLKDVELILPRKTSNKGSTKEKIYNDLKAARIENNNDIFKTSSTIIKNDHIINTGECDVIVNASDLKENLGKESDEIIKHQSPIPPNSSEISLVTNQDSNEDEIRNLNDNLNENVVSSDISEIADTFDSDEDQDFVGKISNENFEHKISENDKDHKDNNKIEDLASETSDDTIKILEKEINTQNDDPGVNDSSINEDVHDEENNLKITQDKKGSASYPIKQKTNRFASFKADIIGRLENLKQTIKSNLHDTDLSPPRKTEKSNSNRDVENGINFISKSFNDVTIHDLQKISNSLLNQENQLRVRNSSLKDSGCNNDDSISNTENSLLSSNMVNDNVSDPSEVDYAKIKLDGNIFSSEVLSDSDNDGIFKNSKSPMQQETHDSQSSEHICYVSSNENSFQTGEDKDNTDTDSEDITSIDEMSLQASNSKYDAMRPQLNDNNLRSSLPQDIIVQPSFPTEGFNLFMKPFQIPTLDEISQGITQIINEGQRQVEEPRSSDFDPLTESSNLNSIFSSNIRSKPPKSSRFEDVDIDVYQLRPLQKMRSNPVIALPRLNINSFKTKLALPETGIIKPLKLESVLGNNEGILGATLSLSSDGSKSKAKSKSKLASDVLGISLREVPTLDDIRSLLQSNAKNIFKSPVIEIPKSNIMDRTLFSGHSLNDFTDNLKYRTDNALKSIQNNLEEVNLGNTLQNTRMDSKDFLESIGRKRDDVKEKLYAIHEDLNDRLTSIHEKLSDQINLQSMNIPTYEEMGKSLSSPTRIGFEKGDDLKKILSTKVPDREHNFQSRSGLSSQDEMFIKNRMKPLKKSHAFNALSKNDGKRTFKQNLEIIDKIPSDGMRKVSNLHQEKPFSNLINFGKHSGSIPLKNNKVKITFSTTTFKPIIEPKYYKKTAVDYPTKLSLGSLRNDMNDEHKSKNARIKSIENSHRLPSELIPSRMRPLDRLPGENKGVKNSQKGLDINTPLKKSFNVNNGLSEFTNMDSDEKHKTKQKPAVFKDFPVSNQALSQQPFSLKAKENSFISNVREAIRVRLANITPISKTLPLNEDKVKSSLDTIESPSENVKAISVMDKPLKENTSYKCTMMNMLGINMRNLNKLVIVYFLLCFADFGILEGKAAAELTKDWQCAARAIKGKSVVCVCNDTYCDTITRDIPAKGSYVSYTSSEDGSRFKKRSGKLQCKVTKRCKYFFELHPDTKYQTIEGFGTAATGTAGYNLRSLPRSAQENLIKSYFSDEGLEYNMLRVPIGGSDFSLSEFAYNELPVDDYHLTNYTLSSEDHHYKIPIIKRMMDMSTSPVHVIASTWSPPNWMKYYTEHNPTCGYLKNEFYQTYADYHLKFLEKYALEGIPVWGITTTNEPTVAFSDIPAKICIGFTAKQMGKFIAENLGPTIRNSTFKDTKILALDDQRYTISSDFYDIIKNYPEVLDYIDGIAVHFYYDTSTPVQTLKNVYGRYPELFVIATEACRGNLPNEKQVDLGSWDRAESYIKDIIQDLNNNIVGWMDWNYCLNKNGGPNWAEDYVDSPIIVDAERGEFLKQPMFYAMGHFSKFIPRGSRRIRVEQKCLSKYIDEVAFLTPQNTVVLVIYNE</sequence>
<feature type="compositionally biased region" description="Basic and acidic residues" evidence="13">
    <location>
        <begin position="632"/>
        <end position="654"/>
    </location>
</feature>
<feature type="domain" description="Glycosyl hydrolase family 30 TIM-barrel" evidence="15">
    <location>
        <begin position="1582"/>
        <end position="1929"/>
    </location>
</feature>
<keyword evidence="17" id="KW-1185">Reference proteome</keyword>
<evidence type="ECO:0000256" key="14">
    <source>
        <dbReference type="SAM" id="SignalP"/>
    </source>
</evidence>
<dbReference type="GO" id="GO:0005774">
    <property type="term" value="C:vacuolar membrane"/>
    <property type="evidence" value="ECO:0007669"/>
    <property type="project" value="UniProtKB-ARBA"/>
</dbReference>
<dbReference type="GO" id="GO:0005102">
    <property type="term" value="F:signaling receptor binding"/>
    <property type="evidence" value="ECO:0007669"/>
    <property type="project" value="UniProtKB-ARBA"/>
</dbReference>
<keyword evidence="9 12" id="KW-0443">Lipid metabolism</keyword>
<evidence type="ECO:0000256" key="5">
    <source>
        <dbReference type="ARBA" id="ARBA00012658"/>
    </source>
</evidence>
<dbReference type="GO" id="GO:0006066">
    <property type="term" value="P:alcohol metabolic process"/>
    <property type="evidence" value="ECO:0007669"/>
    <property type="project" value="UniProtKB-ARBA"/>
</dbReference>
<dbReference type="GO" id="GO:0006914">
    <property type="term" value="P:autophagy"/>
    <property type="evidence" value="ECO:0007669"/>
    <property type="project" value="UniProtKB-ARBA"/>
</dbReference>
<dbReference type="InterPro" id="IPR001139">
    <property type="entry name" value="Glyco_hydro_30"/>
</dbReference>
<comment type="catalytic activity">
    <reaction evidence="10">
        <text>a beta-D-glucosylceramide + H2O = an N-acyl-sphingoid base + D-glucose</text>
        <dbReference type="Rhea" id="RHEA:81447"/>
        <dbReference type="ChEBI" id="CHEBI:4167"/>
        <dbReference type="ChEBI" id="CHEBI:15377"/>
        <dbReference type="ChEBI" id="CHEBI:83264"/>
        <dbReference type="ChEBI" id="CHEBI:83273"/>
    </reaction>
    <physiologicalReaction direction="left-to-right" evidence="10">
        <dbReference type="Rhea" id="RHEA:81448"/>
    </physiologicalReaction>
</comment>
<dbReference type="PANTHER" id="PTHR11069:SF23">
    <property type="entry name" value="LYSOSOMAL ACID GLUCOSYLCERAMIDASE"/>
    <property type="match status" value="1"/>
</dbReference>
<dbReference type="GO" id="GO:0030163">
    <property type="term" value="P:protein catabolic process"/>
    <property type="evidence" value="ECO:0007669"/>
    <property type="project" value="UniProtKB-ARBA"/>
</dbReference>
<name>A0A8S3Y1Q0_PARAO</name>
<dbReference type="GO" id="GO:0042391">
    <property type="term" value="P:regulation of membrane potential"/>
    <property type="evidence" value="ECO:0007669"/>
    <property type="project" value="UniProtKB-ARBA"/>
</dbReference>